<evidence type="ECO:0008006" key="3">
    <source>
        <dbReference type="Google" id="ProtNLM"/>
    </source>
</evidence>
<sequence length="64" mass="7475">MLKSIFLLITTVILFTGCHRLHPIVSAAVIVPAVIISPFVHKPYHRGYYNHRGYHHRGYRGHRR</sequence>
<reference evidence="1 2" key="1">
    <citation type="submission" date="2017-01" db="EMBL/GenBank/DDBJ databases">
        <title>Genome sequencing of Arcobacter sp. LPB0137.</title>
        <authorList>
            <person name="Lee G.-W."/>
            <person name="Yi H."/>
        </authorList>
    </citation>
    <scope>NUCLEOTIDE SEQUENCE [LARGE SCALE GENOMIC DNA]</scope>
    <source>
        <strain evidence="1 2">LPB0137</strain>
    </source>
</reference>
<name>A0A1P8KJB8_9BACT</name>
<gene>
    <name evidence="1" type="ORF">LPB137_01730</name>
</gene>
<dbReference type="KEGG" id="alp:LPB137_01730"/>
<dbReference type="STRING" id="1850254.LPB137_01730"/>
<evidence type="ECO:0000313" key="1">
    <source>
        <dbReference type="EMBL" id="APW64649.1"/>
    </source>
</evidence>
<dbReference type="Proteomes" id="UP000186074">
    <property type="component" value="Chromosome"/>
</dbReference>
<dbReference type="EMBL" id="CP019070">
    <property type="protein sequence ID" value="APW64649.1"/>
    <property type="molecule type" value="Genomic_DNA"/>
</dbReference>
<organism evidence="1 2">
    <name type="scientific">Poseidonibacter parvus</name>
    <dbReference type="NCBI Taxonomy" id="1850254"/>
    <lineage>
        <taxon>Bacteria</taxon>
        <taxon>Pseudomonadati</taxon>
        <taxon>Campylobacterota</taxon>
        <taxon>Epsilonproteobacteria</taxon>
        <taxon>Campylobacterales</taxon>
        <taxon>Arcobacteraceae</taxon>
        <taxon>Poseidonibacter</taxon>
    </lineage>
</organism>
<accession>A0A1P8KJB8</accession>
<keyword evidence="2" id="KW-1185">Reference proteome</keyword>
<dbReference type="AlphaFoldDB" id="A0A1P8KJB8"/>
<dbReference type="RefSeq" id="WP_076083554.1">
    <property type="nucleotide sequence ID" value="NZ_CP019070.1"/>
</dbReference>
<evidence type="ECO:0000313" key="2">
    <source>
        <dbReference type="Proteomes" id="UP000186074"/>
    </source>
</evidence>
<protein>
    <recommendedName>
        <fullName evidence="3">Lipoprotein</fullName>
    </recommendedName>
</protein>
<dbReference type="PROSITE" id="PS51257">
    <property type="entry name" value="PROKAR_LIPOPROTEIN"/>
    <property type="match status" value="1"/>
</dbReference>
<proteinExistence type="predicted"/>